<evidence type="ECO:0000256" key="2">
    <source>
        <dbReference type="ARBA" id="ARBA00022603"/>
    </source>
</evidence>
<comment type="catalytic activity">
    <reaction evidence="5">
        <text>Co-precorrin-5B + S-adenosyl-L-methionine = Co-precorrin-6A + S-adenosyl-L-homocysteine</text>
        <dbReference type="Rhea" id="RHEA:26285"/>
        <dbReference type="ChEBI" id="CHEBI:57856"/>
        <dbReference type="ChEBI" id="CHEBI:59789"/>
        <dbReference type="ChEBI" id="CHEBI:60063"/>
        <dbReference type="ChEBI" id="CHEBI:60064"/>
        <dbReference type="EC" id="2.1.1.195"/>
    </reaction>
</comment>
<comment type="similarity">
    <text evidence="5">Belongs to the CbiD family.</text>
</comment>
<dbReference type="EC" id="2.1.1.195" evidence="5"/>
<protein>
    <recommendedName>
        <fullName evidence="5">Cobalt-precorrin-5B C(1)-methyltransferase</fullName>
        <ecNumber evidence="5">2.1.1.195</ecNumber>
    </recommendedName>
    <alternativeName>
        <fullName evidence="5">Cobalt-precorrin-6A synthase</fullName>
    </alternativeName>
</protein>
<dbReference type="InterPro" id="IPR036074">
    <property type="entry name" value="CbiD_sf"/>
</dbReference>
<dbReference type="UniPathway" id="UPA00148">
    <property type="reaction ID" value="UER00227"/>
</dbReference>
<evidence type="ECO:0000256" key="5">
    <source>
        <dbReference type="HAMAP-Rule" id="MF_00787"/>
    </source>
</evidence>
<organism evidence="6 7">
    <name type="scientific">Anaerocolumna chitinilytica</name>
    <dbReference type="NCBI Taxonomy" id="1727145"/>
    <lineage>
        <taxon>Bacteria</taxon>
        <taxon>Bacillati</taxon>
        <taxon>Bacillota</taxon>
        <taxon>Clostridia</taxon>
        <taxon>Lachnospirales</taxon>
        <taxon>Lachnospiraceae</taxon>
        <taxon>Anaerocolumna</taxon>
    </lineage>
</organism>
<comment type="function">
    <text evidence="5">Catalyzes the methylation of C-1 in cobalt-precorrin-5B to form cobalt-precorrin-6A.</text>
</comment>
<evidence type="ECO:0000313" key="7">
    <source>
        <dbReference type="Proteomes" id="UP000515703"/>
    </source>
</evidence>
<dbReference type="PIRSF" id="PIRSF026782">
    <property type="entry name" value="CbiD"/>
    <property type="match status" value="1"/>
</dbReference>
<keyword evidence="4 5" id="KW-0949">S-adenosyl-L-methionine</keyword>
<keyword evidence="3 5" id="KW-0808">Transferase</keyword>
<dbReference type="GO" id="GO:0008168">
    <property type="term" value="F:methyltransferase activity"/>
    <property type="evidence" value="ECO:0007669"/>
    <property type="project" value="UniProtKB-UniRule"/>
</dbReference>
<dbReference type="NCBIfam" id="TIGR00312">
    <property type="entry name" value="cbiD"/>
    <property type="match status" value="1"/>
</dbReference>
<dbReference type="PANTHER" id="PTHR35863">
    <property type="entry name" value="COBALT-PRECORRIN-5B C(1)-METHYLTRANSFERASE"/>
    <property type="match status" value="1"/>
</dbReference>
<evidence type="ECO:0000313" key="6">
    <source>
        <dbReference type="EMBL" id="BCJ99188.1"/>
    </source>
</evidence>
<evidence type="ECO:0000256" key="4">
    <source>
        <dbReference type="ARBA" id="ARBA00022691"/>
    </source>
</evidence>
<dbReference type="Pfam" id="PF01888">
    <property type="entry name" value="CbiD"/>
    <property type="match status" value="1"/>
</dbReference>
<reference evidence="6 7" key="2">
    <citation type="submission" date="2020-08" db="EMBL/GenBank/DDBJ databases">
        <authorList>
            <person name="Ueki A."/>
            <person name="Tonouchi A."/>
        </authorList>
    </citation>
    <scope>NUCLEOTIDE SEQUENCE [LARGE SCALE GENOMIC DNA]</scope>
    <source>
        <strain evidence="6 7">CTTW</strain>
    </source>
</reference>
<dbReference type="Gene3D" id="3.30.2110.10">
    <property type="entry name" value="CbiD-like"/>
    <property type="match status" value="1"/>
</dbReference>
<dbReference type="KEGG" id="acht:bsdcttw_22290"/>
<gene>
    <name evidence="5 6" type="primary">cbiD</name>
    <name evidence="6" type="ORF">bsdcttw_22290</name>
</gene>
<reference evidence="6 7" key="1">
    <citation type="submission" date="2020-08" db="EMBL/GenBank/DDBJ databases">
        <title>Draft genome sequencing of an Anaerocolumna strain isolated from anoxic soil subjected to BSD treatment.</title>
        <authorList>
            <person name="Uek A."/>
            <person name="Tonouchi A."/>
        </authorList>
    </citation>
    <scope>NUCLEOTIDE SEQUENCE [LARGE SCALE GENOMIC DNA]</scope>
    <source>
        <strain evidence="6 7">CTTW</strain>
    </source>
</reference>
<dbReference type="AlphaFoldDB" id="A0A7I8DLB3"/>
<dbReference type="EMBL" id="AP023368">
    <property type="protein sequence ID" value="BCJ99188.1"/>
    <property type="molecule type" value="Genomic_DNA"/>
</dbReference>
<proteinExistence type="inferred from homology"/>
<dbReference type="InterPro" id="IPR002748">
    <property type="entry name" value="CbiD"/>
</dbReference>
<evidence type="ECO:0000256" key="3">
    <source>
        <dbReference type="ARBA" id="ARBA00022679"/>
    </source>
</evidence>
<comment type="pathway">
    <text evidence="5">Cofactor biosynthesis; adenosylcobalamin biosynthesis; cob(II)yrinate a,c-diamide from sirohydrochlorin (anaerobic route): step 6/10.</text>
</comment>
<dbReference type="GO" id="GO:0019251">
    <property type="term" value="P:anaerobic cobalamin biosynthetic process"/>
    <property type="evidence" value="ECO:0007669"/>
    <property type="project" value="UniProtKB-UniRule"/>
</dbReference>
<dbReference type="PANTHER" id="PTHR35863:SF1">
    <property type="entry name" value="COBALT-PRECORRIN-5B C(1)-METHYLTRANSFERASE"/>
    <property type="match status" value="1"/>
</dbReference>
<evidence type="ECO:0000256" key="1">
    <source>
        <dbReference type="ARBA" id="ARBA00022573"/>
    </source>
</evidence>
<sequence>MRYGFTTGSCAAAAAKAAAYMLLTGKEKKTIRIDTPKGIPYQTEILEITRTERVVSCAVRKDGGDDPDITHGTLIFAAVSLEEREENDRIRIDGGIGVGRVTKPGLDQPIGNAAINHVPREMIAKEVSEICALTDYKGGISVIISVPDGEKLAAETFNPRLGILGGISILGTSGIVEPMSTKALLDTIQVELNVKKAEGCKYIAVAPGNYGQAFMRETYQYELDKSVKCSNYIGDTIDMAIASEFEGMLLTGHIGKLVKLSGGIMNTHSKEGDCRMELMATAGIQAGITADTARKILNSVTTEEGIRILKTCGKLTDTMSLIMEKACFYLNVRSRGKIAVECIMYANEFGELASSSGAKDLMERIKRNGE</sequence>
<dbReference type="HAMAP" id="MF_00787">
    <property type="entry name" value="CbiD"/>
    <property type="match status" value="1"/>
</dbReference>
<dbReference type="GO" id="GO:0032259">
    <property type="term" value="P:methylation"/>
    <property type="evidence" value="ECO:0007669"/>
    <property type="project" value="UniProtKB-KW"/>
</dbReference>
<keyword evidence="7" id="KW-1185">Reference proteome</keyword>
<keyword evidence="1 5" id="KW-0169">Cobalamin biosynthesis</keyword>
<name>A0A7I8DLB3_9FIRM</name>
<keyword evidence="2 5" id="KW-0489">Methyltransferase</keyword>
<dbReference type="Proteomes" id="UP000515703">
    <property type="component" value="Chromosome"/>
</dbReference>
<dbReference type="RefSeq" id="WP_185259462.1">
    <property type="nucleotide sequence ID" value="NZ_AP023368.1"/>
</dbReference>
<dbReference type="SUPFAM" id="SSF111342">
    <property type="entry name" value="CbiD-like"/>
    <property type="match status" value="1"/>
</dbReference>
<accession>A0A7I8DLB3</accession>